<sequence length="102" mass="11762">MCVYAALEIFHAILPVLSYGFFRISNLLGSVLILLVMAIPIVLLRYYELKISPFNFKYVSHINLGIVGLFVLFMFYSFPIYMAVAFICFIILVLNGKRWNIT</sequence>
<dbReference type="HOGENOM" id="CLU_2273235_0_0_0"/>
<protein>
    <submittedName>
        <fullName evidence="2">Uncharacterized protein</fullName>
    </submittedName>
</protein>
<proteinExistence type="predicted"/>
<dbReference type="RefSeq" id="WP_013886172.1">
    <property type="nucleotide sequence ID" value="NC_015672.1"/>
</dbReference>
<organism evidence="2 3">
    <name type="scientific">Flexistipes sinusarabici (strain ATCC 49648 / DSM 4947 / MAS 10)</name>
    <dbReference type="NCBI Taxonomy" id="717231"/>
    <lineage>
        <taxon>Bacteria</taxon>
        <taxon>Pseudomonadati</taxon>
        <taxon>Deferribacterota</taxon>
        <taxon>Deferribacteres</taxon>
        <taxon>Deferribacterales</taxon>
        <taxon>Flexistipitaceae</taxon>
        <taxon>Flexistipes</taxon>
    </lineage>
</organism>
<dbReference type="KEGG" id="fsi:Flexsi_1024"/>
<evidence type="ECO:0000256" key="1">
    <source>
        <dbReference type="SAM" id="Phobius"/>
    </source>
</evidence>
<reference evidence="3" key="2">
    <citation type="submission" date="2011-06" db="EMBL/GenBank/DDBJ databases">
        <title>The complete genome of Flexistipes sinusarabici DSM 4947.</title>
        <authorList>
            <person name="Lucas S."/>
            <person name="Han J."/>
            <person name="Lapidus A."/>
            <person name="Bruce D."/>
            <person name="Goodwin L."/>
            <person name="Pitluck S."/>
            <person name="Peters L."/>
            <person name="Kyrpides N."/>
            <person name="Mavromatis K."/>
            <person name="Ivanova N."/>
            <person name="Mikhailova N."/>
            <person name="Chertkov O."/>
            <person name="Detter J.C."/>
            <person name="Tapia R."/>
            <person name="Han C."/>
            <person name="Land M."/>
            <person name="Hauser L."/>
            <person name="Markowitz V."/>
            <person name="Cheng J.-F."/>
            <person name="Hugenholtz P."/>
            <person name="Woyke T."/>
            <person name="Wu D."/>
            <person name="Spring S."/>
            <person name="Schroeder M."/>
            <person name="Brambilla E."/>
            <person name="Klenk H.-P."/>
            <person name="Eisen J.A."/>
        </authorList>
    </citation>
    <scope>NUCLEOTIDE SEQUENCE [LARGE SCALE GENOMIC DNA]</scope>
    <source>
        <strain evidence="3">DSM 4947 / MAS 10</strain>
    </source>
</reference>
<dbReference type="EMBL" id="CP002858">
    <property type="protein sequence ID" value="AEI14682.1"/>
    <property type="molecule type" value="Genomic_DNA"/>
</dbReference>
<keyword evidence="1" id="KW-0472">Membrane</keyword>
<keyword evidence="3" id="KW-1185">Reference proteome</keyword>
<feature type="transmembrane region" description="Helical" evidence="1">
    <location>
        <begin position="67"/>
        <end position="94"/>
    </location>
</feature>
<accession>F8E5Q1</accession>
<gene>
    <name evidence="2" type="ordered locus">Flexsi_1024</name>
</gene>
<name>F8E5Q1_FLESM</name>
<evidence type="ECO:0000313" key="3">
    <source>
        <dbReference type="Proteomes" id="UP000006621"/>
    </source>
</evidence>
<dbReference type="Proteomes" id="UP000006621">
    <property type="component" value="Chromosome"/>
</dbReference>
<keyword evidence="1" id="KW-0812">Transmembrane</keyword>
<reference evidence="2 3" key="1">
    <citation type="journal article" date="2011" name="Stand. Genomic Sci.">
        <title>Genome sequence of the moderately thermophilic halophile Flexistipes sinusarabici strain (MAS10).</title>
        <authorList>
            <person name="Lapidus A."/>
            <person name="Chertkov O."/>
            <person name="Nolan M."/>
            <person name="Lucas S."/>
            <person name="Hammon N."/>
            <person name="Deshpande S."/>
            <person name="Cheng J.F."/>
            <person name="Tapia R."/>
            <person name="Han C."/>
            <person name="Goodwin L."/>
            <person name="Pitluck S."/>
            <person name="Liolios K."/>
            <person name="Pagani I."/>
            <person name="Ivanova N."/>
            <person name="Huntemann M."/>
            <person name="Mavromatis K."/>
            <person name="Mikhailova N."/>
            <person name="Pati A."/>
            <person name="Chen A."/>
            <person name="Palaniappan K."/>
            <person name="Land M."/>
            <person name="Hauser L."/>
            <person name="Brambilla E.M."/>
            <person name="Rohde M."/>
            <person name="Abt B."/>
            <person name="Spring S."/>
            <person name="Goker M."/>
            <person name="Bristow J."/>
            <person name="Eisen J.A."/>
            <person name="Markowitz V."/>
            <person name="Hugenholtz P."/>
            <person name="Kyrpides N.C."/>
            <person name="Klenk H.P."/>
            <person name="Woyke T."/>
        </authorList>
    </citation>
    <scope>NUCLEOTIDE SEQUENCE [LARGE SCALE GENOMIC DNA]</scope>
    <source>
        <strain evidence="3">DSM 4947 / MAS 10</strain>
    </source>
</reference>
<feature type="transmembrane region" description="Helical" evidence="1">
    <location>
        <begin position="27"/>
        <end position="47"/>
    </location>
</feature>
<dbReference type="STRING" id="717231.Flexsi_1024"/>
<keyword evidence="1" id="KW-1133">Transmembrane helix</keyword>
<evidence type="ECO:0000313" key="2">
    <source>
        <dbReference type="EMBL" id="AEI14682.1"/>
    </source>
</evidence>
<dbReference type="AlphaFoldDB" id="F8E5Q1"/>